<protein>
    <submittedName>
        <fullName evidence="4">RNA-binding protein Luc7-like 2</fullName>
    </submittedName>
</protein>
<dbReference type="Pfam" id="PF03194">
    <property type="entry name" value="LUC7"/>
    <property type="match status" value="1"/>
</dbReference>
<reference evidence="4" key="1">
    <citation type="submission" date="2025-08" db="UniProtKB">
        <authorList>
            <consortium name="RefSeq"/>
        </authorList>
    </citation>
    <scope>IDENTIFICATION</scope>
</reference>
<proteinExistence type="inferred from homology"/>
<evidence type="ECO:0000313" key="4">
    <source>
        <dbReference type="RefSeq" id="XP_014668629.1"/>
    </source>
</evidence>
<dbReference type="InterPro" id="IPR004882">
    <property type="entry name" value="Luc7-rel"/>
</dbReference>
<gene>
    <name evidence="4" type="primary">LOC106809905</name>
</gene>
<feature type="compositionally biased region" description="Basic and acidic residues" evidence="2">
    <location>
        <begin position="239"/>
        <end position="267"/>
    </location>
</feature>
<dbReference type="GeneID" id="106809905"/>
<evidence type="ECO:0000313" key="3">
    <source>
        <dbReference type="Proteomes" id="UP000695022"/>
    </source>
</evidence>
<feature type="compositionally biased region" description="Basic residues" evidence="2">
    <location>
        <begin position="285"/>
        <end position="353"/>
    </location>
</feature>
<evidence type="ECO:0000256" key="1">
    <source>
        <dbReference type="ARBA" id="ARBA00005655"/>
    </source>
</evidence>
<dbReference type="PANTHER" id="PTHR12375">
    <property type="entry name" value="RNA-BINDING PROTEIN LUC7-RELATED"/>
    <property type="match status" value="1"/>
</dbReference>
<comment type="similarity">
    <text evidence="1">Belongs to the Luc7 family.</text>
</comment>
<keyword evidence="3" id="KW-1185">Reference proteome</keyword>
<organism evidence="3 4">
    <name type="scientific">Priapulus caudatus</name>
    <name type="common">Priapulid worm</name>
    <dbReference type="NCBI Taxonomy" id="37621"/>
    <lineage>
        <taxon>Eukaryota</taxon>
        <taxon>Metazoa</taxon>
        <taxon>Ecdysozoa</taxon>
        <taxon>Scalidophora</taxon>
        <taxon>Priapulida</taxon>
        <taxon>Priapulimorpha</taxon>
        <taxon>Priapulimorphida</taxon>
        <taxon>Priapulidae</taxon>
        <taxon>Priapulus</taxon>
    </lineage>
</organism>
<feature type="region of interest" description="Disordered" evidence="2">
    <location>
        <begin position="236"/>
        <end position="365"/>
    </location>
</feature>
<accession>A0ABM1E8V8</accession>
<dbReference type="Proteomes" id="UP000695022">
    <property type="component" value="Unplaced"/>
</dbReference>
<sequence length="365" mass="42960">MTAQAQLRAMLDELMGTARDGESKSDVKFTDTNVCRSFLMGCCPFDILSGTRLNLGDCSKVHDLALKADYEMASKSKDLFYDLDALEQLQTFITDADKQTEVAKQKLAETQEQLSEEATGMLDKVHEFAESIGKTLAKAEQLGANGNVAESLKLMEEVASLKKAKYEKELEYRNTIPASTYQQQKLRVCEVCCAYLGIYDNDRRLADHFGGKLHLGFITIREKLTEMKKLVEENQVVRQEQREQRWADREKEREKEREEREERERKRTPSPQPAKSRSRSPSAEHRRHKTRSRSRSRRTRSRSRDRRRRSRSRSHERRRRSRSPERRRRSRSRSRHRRSRSPRRRRSRSRGRRRDVQMRSRSNPA</sequence>
<evidence type="ECO:0000256" key="2">
    <source>
        <dbReference type="SAM" id="MobiDB-lite"/>
    </source>
</evidence>
<name>A0ABM1E8V8_PRICU</name>
<dbReference type="RefSeq" id="XP_014668629.1">
    <property type="nucleotide sequence ID" value="XM_014813143.1"/>
</dbReference>